<keyword evidence="4" id="KW-1185">Reference proteome</keyword>
<protein>
    <submittedName>
        <fullName evidence="3">Glycosyltransferase involved in cell wall bisynthesis</fullName>
    </submittedName>
</protein>
<evidence type="ECO:0000313" key="3">
    <source>
        <dbReference type="EMBL" id="SEG50321.1"/>
    </source>
</evidence>
<reference evidence="4" key="1">
    <citation type="submission" date="2016-10" db="EMBL/GenBank/DDBJ databases">
        <authorList>
            <person name="Varghese N."/>
            <person name="Submissions S."/>
        </authorList>
    </citation>
    <scope>NUCLEOTIDE SEQUENCE [LARGE SCALE GENOMIC DNA]</scope>
    <source>
        <strain evidence="4">DSM 21580</strain>
    </source>
</reference>
<dbReference type="AlphaFoldDB" id="A0A1H6AP69"/>
<dbReference type="OrthoDB" id="9811239at2"/>
<dbReference type="PANTHER" id="PTHR12526:SF630">
    <property type="entry name" value="GLYCOSYLTRANSFERASE"/>
    <property type="match status" value="1"/>
</dbReference>
<evidence type="ECO:0000259" key="2">
    <source>
        <dbReference type="Pfam" id="PF13439"/>
    </source>
</evidence>
<dbReference type="Gene3D" id="3.40.50.2000">
    <property type="entry name" value="Glycogen Phosphorylase B"/>
    <property type="match status" value="2"/>
</dbReference>
<dbReference type="InterPro" id="IPR001296">
    <property type="entry name" value="Glyco_trans_1"/>
</dbReference>
<proteinExistence type="predicted"/>
<gene>
    <name evidence="3" type="ORF">SAMN05421847_2533</name>
</gene>
<name>A0A1H6AP69_9FLAO</name>
<dbReference type="Proteomes" id="UP000236738">
    <property type="component" value="Unassembled WGS sequence"/>
</dbReference>
<sequence length="382" mass="44220">MNFLKKYKKVKILYLTDQVYLHGGIEKVLSQKANYFADSSGDEVFIVTYNQEGKTPVYDFSSKIIWEDLAINYEIGKSYFHPKNLKKIPKHISALKDVLGKINPDVVISSSFGPDFYFLPYIRKNSPKIKEFHGSRYFYEKQESGFKKRLLHLLNKIIEKKYTSIAVLNEDEQNFYTNDNIAVIPNPAEISDKRAGLKSKKIMAAGRISPVKNFGDLIEIFSKISKDFPEWELHFFGEDYLGTQQLLEHKIAEFGLQNQIKFKGNVPDLKSEMQNYSIYAMTSETECFPMVLLESLSIGLPIISYDCPTGPKYIVKNEEDSFLIPNKNLDIFTEKLKLLMENEQLRQELSKRGLENVSRFEINIVMKQWQNLFEKVSSSGKK</sequence>
<dbReference type="CDD" id="cd03820">
    <property type="entry name" value="GT4_AmsD-like"/>
    <property type="match status" value="1"/>
</dbReference>
<organism evidence="3 4">
    <name type="scientific">Halpernia humi</name>
    <dbReference type="NCBI Taxonomy" id="493375"/>
    <lineage>
        <taxon>Bacteria</taxon>
        <taxon>Pseudomonadati</taxon>
        <taxon>Bacteroidota</taxon>
        <taxon>Flavobacteriia</taxon>
        <taxon>Flavobacteriales</taxon>
        <taxon>Weeksellaceae</taxon>
        <taxon>Chryseobacterium group</taxon>
        <taxon>Halpernia</taxon>
    </lineage>
</organism>
<feature type="domain" description="Glycosyl transferase family 1" evidence="1">
    <location>
        <begin position="195"/>
        <end position="353"/>
    </location>
</feature>
<dbReference type="EMBL" id="FNUS01000006">
    <property type="protein sequence ID" value="SEG50321.1"/>
    <property type="molecule type" value="Genomic_DNA"/>
</dbReference>
<evidence type="ECO:0000259" key="1">
    <source>
        <dbReference type="Pfam" id="PF00534"/>
    </source>
</evidence>
<dbReference type="InterPro" id="IPR028098">
    <property type="entry name" value="Glyco_trans_4-like_N"/>
</dbReference>
<feature type="domain" description="Glycosyltransferase subfamily 4-like N-terminal" evidence="2">
    <location>
        <begin position="23"/>
        <end position="188"/>
    </location>
</feature>
<keyword evidence="3" id="KW-0808">Transferase</keyword>
<accession>A0A1H6AP69</accession>
<evidence type="ECO:0000313" key="4">
    <source>
        <dbReference type="Proteomes" id="UP000236738"/>
    </source>
</evidence>
<dbReference type="SUPFAM" id="SSF53756">
    <property type="entry name" value="UDP-Glycosyltransferase/glycogen phosphorylase"/>
    <property type="match status" value="1"/>
</dbReference>
<dbReference type="PANTHER" id="PTHR12526">
    <property type="entry name" value="GLYCOSYLTRANSFERASE"/>
    <property type="match status" value="1"/>
</dbReference>
<dbReference type="GO" id="GO:0016757">
    <property type="term" value="F:glycosyltransferase activity"/>
    <property type="evidence" value="ECO:0007669"/>
    <property type="project" value="InterPro"/>
</dbReference>
<dbReference type="Pfam" id="PF13439">
    <property type="entry name" value="Glyco_transf_4"/>
    <property type="match status" value="1"/>
</dbReference>
<dbReference type="Pfam" id="PF00534">
    <property type="entry name" value="Glycos_transf_1"/>
    <property type="match status" value="1"/>
</dbReference>